<dbReference type="AlphaFoldDB" id="A0A7W9N0P0"/>
<dbReference type="Pfam" id="PF01510">
    <property type="entry name" value="Amidase_2"/>
    <property type="match status" value="1"/>
</dbReference>
<protein>
    <recommendedName>
        <fullName evidence="2">N-acetylmuramoyl-L-alanine amidase domain-containing protein</fullName>
    </recommendedName>
</protein>
<dbReference type="InterPro" id="IPR002502">
    <property type="entry name" value="Amidase_domain"/>
</dbReference>
<feature type="compositionally biased region" description="Low complexity" evidence="1">
    <location>
        <begin position="236"/>
        <end position="252"/>
    </location>
</feature>
<gene>
    <name evidence="3" type="ORF">HDA33_000905</name>
</gene>
<dbReference type="RefSeq" id="WP_184171392.1">
    <property type="nucleotide sequence ID" value="NZ_BAABAG010000015.1"/>
</dbReference>
<feature type="domain" description="N-acetylmuramoyl-L-alanine amidase" evidence="2">
    <location>
        <begin position="69"/>
        <end position="198"/>
    </location>
</feature>
<accession>A0A7W9N0P0</accession>
<sequence>MAVPMLTGLERALAATGLPVRTVPGWRTRSGFSAGYREIVGTVLHTTESDDEEFASRAGRPADLGSLAALDGGEDAPTLRHAADADGTRGAHTYAVLIGRREALYLIAAGPGWQAGHGAWPRRTLGRNPGVPDDMANLHTIGVALDANEHGHPPTQFQLDALVRVLVALDEEWGERLAVIMHGEWQPPGARHGEGRTDPTGIPGGWEALRAARDRGAWTPASPDGGPQTGAGQNPSSSRMRSKSSSMTWSRSLFSRRR</sequence>
<dbReference type="EMBL" id="JACHMW010000001">
    <property type="protein sequence ID" value="MBB5848341.1"/>
    <property type="molecule type" value="Genomic_DNA"/>
</dbReference>
<organism evidence="3 4">
    <name type="scientific">Micrococcus endophyticus</name>
    <dbReference type="NCBI Taxonomy" id="455343"/>
    <lineage>
        <taxon>Bacteria</taxon>
        <taxon>Bacillati</taxon>
        <taxon>Actinomycetota</taxon>
        <taxon>Actinomycetes</taxon>
        <taxon>Micrococcales</taxon>
        <taxon>Micrococcaceae</taxon>
        <taxon>Micrococcus</taxon>
    </lineage>
</organism>
<name>A0A7W9N0P0_9MICC</name>
<proteinExistence type="predicted"/>
<feature type="region of interest" description="Disordered" evidence="1">
    <location>
        <begin position="185"/>
        <end position="258"/>
    </location>
</feature>
<dbReference type="Gene3D" id="3.40.80.10">
    <property type="entry name" value="Peptidoglycan recognition protein-like"/>
    <property type="match status" value="1"/>
</dbReference>
<dbReference type="Proteomes" id="UP000567246">
    <property type="component" value="Unassembled WGS sequence"/>
</dbReference>
<dbReference type="GO" id="GO:0009253">
    <property type="term" value="P:peptidoglycan catabolic process"/>
    <property type="evidence" value="ECO:0007669"/>
    <property type="project" value="InterPro"/>
</dbReference>
<dbReference type="GO" id="GO:0008745">
    <property type="term" value="F:N-acetylmuramoyl-L-alanine amidase activity"/>
    <property type="evidence" value="ECO:0007669"/>
    <property type="project" value="InterPro"/>
</dbReference>
<comment type="caution">
    <text evidence="3">The sequence shown here is derived from an EMBL/GenBank/DDBJ whole genome shotgun (WGS) entry which is preliminary data.</text>
</comment>
<keyword evidence="4" id="KW-1185">Reference proteome</keyword>
<evidence type="ECO:0000259" key="2">
    <source>
        <dbReference type="Pfam" id="PF01510"/>
    </source>
</evidence>
<dbReference type="InterPro" id="IPR036505">
    <property type="entry name" value="Amidase/PGRP_sf"/>
</dbReference>
<evidence type="ECO:0000256" key="1">
    <source>
        <dbReference type="SAM" id="MobiDB-lite"/>
    </source>
</evidence>
<reference evidence="3 4" key="1">
    <citation type="submission" date="2020-08" db="EMBL/GenBank/DDBJ databases">
        <title>Sequencing the genomes of 1000 actinobacteria strains.</title>
        <authorList>
            <person name="Klenk H.-P."/>
        </authorList>
    </citation>
    <scope>NUCLEOTIDE SEQUENCE [LARGE SCALE GENOMIC DNA]</scope>
    <source>
        <strain evidence="3 4">DSM 17945</strain>
    </source>
</reference>
<evidence type="ECO:0000313" key="3">
    <source>
        <dbReference type="EMBL" id="MBB5848341.1"/>
    </source>
</evidence>
<evidence type="ECO:0000313" key="4">
    <source>
        <dbReference type="Proteomes" id="UP000567246"/>
    </source>
</evidence>
<dbReference type="SUPFAM" id="SSF55846">
    <property type="entry name" value="N-acetylmuramoyl-L-alanine amidase-like"/>
    <property type="match status" value="1"/>
</dbReference>